<evidence type="ECO:0000313" key="17">
    <source>
        <dbReference type="Proteomes" id="UP000007797"/>
    </source>
</evidence>
<evidence type="ECO:0000256" key="1">
    <source>
        <dbReference type="ARBA" id="ARBA00004323"/>
    </source>
</evidence>
<accession>F4PT18</accession>
<evidence type="ECO:0000256" key="6">
    <source>
        <dbReference type="ARBA" id="ARBA00022676"/>
    </source>
</evidence>
<keyword evidence="10 15" id="KW-0472">Membrane</keyword>
<keyword evidence="8" id="KW-0479">Metal-binding</keyword>
<evidence type="ECO:0000256" key="3">
    <source>
        <dbReference type="ARBA" id="ARBA00005093"/>
    </source>
</evidence>
<keyword evidence="12" id="KW-0325">Glycoprotein</keyword>
<dbReference type="AlphaFoldDB" id="F4PT18"/>
<dbReference type="UniPathway" id="UPA00756"/>
<dbReference type="GO" id="GO:0030158">
    <property type="term" value="F:protein xylosyltransferase activity"/>
    <property type="evidence" value="ECO:0007669"/>
    <property type="project" value="UniProtKB-EC"/>
</dbReference>
<dbReference type="KEGG" id="dfa:DFA_01480"/>
<keyword evidence="11" id="KW-1015">Disulfide bond</keyword>
<organism evidence="16 17">
    <name type="scientific">Cavenderia fasciculata</name>
    <name type="common">Slime mold</name>
    <name type="synonym">Dictyostelium fasciculatum</name>
    <dbReference type="NCBI Taxonomy" id="261658"/>
    <lineage>
        <taxon>Eukaryota</taxon>
        <taxon>Amoebozoa</taxon>
        <taxon>Evosea</taxon>
        <taxon>Eumycetozoa</taxon>
        <taxon>Dictyostelia</taxon>
        <taxon>Acytosteliales</taxon>
        <taxon>Cavenderiaceae</taxon>
        <taxon>Cavenderia</taxon>
    </lineage>
</organism>
<dbReference type="Proteomes" id="UP000007797">
    <property type="component" value="Unassembled WGS sequence"/>
</dbReference>
<evidence type="ECO:0000256" key="13">
    <source>
        <dbReference type="ARBA" id="ARBA00047847"/>
    </source>
</evidence>
<gene>
    <name evidence="16" type="ORF">DFA_01480</name>
</gene>
<evidence type="ECO:0000256" key="7">
    <source>
        <dbReference type="ARBA" id="ARBA00022679"/>
    </source>
</evidence>
<evidence type="ECO:0000256" key="8">
    <source>
        <dbReference type="ARBA" id="ARBA00022723"/>
    </source>
</evidence>
<keyword evidence="15" id="KW-0812">Transmembrane</keyword>
<proteinExistence type="inferred from homology"/>
<evidence type="ECO:0000256" key="5">
    <source>
        <dbReference type="ARBA" id="ARBA00011972"/>
    </source>
</evidence>
<evidence type="ECO:0000256" key="9">
    <source>
        <dbReference type="ARBA" id="ARBA00023034"/>
    </source>
</evidence>
<comment type="catalytic activity">
    <reaction evidence="13">
        <text>UDP-alpha-D-xylose + L-seryl-[protein] = 3-O-(beta-D-xylosyl)-L-seryl-[protein] + UDP + H(+)</text>
        <dbReference type="Rhea" id="RHEA:50192"/>
        <dbReference type="Rhea" id="RHEA-COMP:9863"/>
        <dbReference type="Rhea" id="RHEA-COMP:12567"/>
        <dbReference type="ChEBI" id="CHEBI:15378"/>
        <dbReference type="ChEBI" id="CHEBI:29999"/>
        <dbReference type="ChEBI" id="CHEBI:57632"/>
        <dbReference type="ChEBI" id="CHEBI:58223"/>
        <dbReference type="ChEBI" id="CHEBI:132085"/>
        <dbReference type="EC" id="2.4.2.26"/>
    </reaction>
</comment>
<evidence type="ECO:0000256" key="10">
    <source>
        <dbReference type="ARBA" id="ARBA00023136"/>
    </source>
</evidence>
<comment type="pathway">
    <text evidence="2">Glycan metabolism; chondroitin sulfate biosynthesis.</text>
</comment>
<dbReference type="UniPathway" id="UPA00755"/>
<evidence type="ECO:0000256" key="12">
    <source>
        <dbReference type="ARBA" id="ARBA00023180"/>
    </source>
</evidence>
<dbReference type="InterPro" id="IPR043538">
    <property type="entry name" value="XYLT"/>
</dbReference>
<protein>
    <recommendedName>
        <fullName evidence="5">protein xylosyltransferase</fullName>
        <ecNumber evidence="5">2.4.2.26</ecNumber>
    </recommendedName>
</protein>
<keyword evidence="9" id="KW-0333">Golgi apparatus</keyword>
<evidence type="ECO:0000256" key="2">
    <source>
        <dbReference type="ARBA" id="ARBA00004840"/>
    </source>
</evidence>
<dbReference type="PANTHER" id="PTHR46025">
    <property type="entry name" value="XYLOSYLTRANSFERASE OXT"/>
    <property type="match status" value="1"/>
</dbReference>
<dbReference type="GeneID" id="14873682"/>
<keyword evidence="6" id="KW-0328">Glycosyltransferase</keyword>
<evidence type="ECO:0000256" key="11">
    <source>
        <dbReference type="ARBA" id="ARBA00023157"/>
    </source>
</evidence>
<dbReference type="InterPro" id="IPR003406">
    <property type="entry name" value="Glyco_trans_14"/>
</dbReference>
<comment type="pathway">
    <text evidence="3">Glycan metabolism; heparan sulfate biosynthesis.</text>
</comment>
<dbReference type="EC" id="2.4.2.26" evidence="5"/>
<comment type="similarity">
    <text evidence="4">Belongs to the glycosyltransferase 14 family. XylT subfamily.</text>
</comment>
<dbReference type="OrthoDB" id="20316at2759"/>
<reference evidence="17" key="1">
    <citation type="journal article" date="2011" name="Genome Res.">
        <title>Phylogeny-wide analysis of social amoeba genomes highlights ancient origins for complex intercellular communication.</title>
        <authorList>
            <person name="Heidel A.J."/>
            <person name="Lawal H.M."/>
            <person name="Felder M."/>
            <person name="Schilde C."/>
            <person name="Helps N.R."/>
            <person name="Tunggal B."/>
            <person name="Rivero F."/>
            <person name="John U."/>
            <person name="Schleicher M."/>
            <person name="Eichinger L."/>
            <person name="Platzer M."/>
            <person name="Noegel A.A."/>
            <person name="Schaap P."/>
            <person name="Gloeckner G."/>
        </authorList>
    </citation>
    <scope>NUCLEOTIDE SEQUENCE [LARGE SCALE GENOMIC DNA]</scope>
    <source>
        <strain evidence="17">SH3</strain>
    </source>
</reference>
<keyword evidence="7" id="KW-0808">Transferase</keyword>
<dbReference type="RefSeq" id="XP_004359444.1">
    <property type="nucleotide sequence ID" value="XM_004359387.1"/>
</dbReference>
<dbReference type="GO" id="GO:0046872">
    <property type="term" value="F:metal ion binding"/>
    <property type="evidence" value="ECO:0007669"/>
    <property type="project" value="UniProtKB-KW"/>
</dbReference>
<keyword evidence="17" id="KW-1185">Reference proteome</keyword>
<feature type="transmembrane region" description="Helical" evidence="15">
    <location>
        <begin position="44"/>
        <end position="63"/>
    </location>
</feature>
<dbReference type="GO" id="GO:0050650">
    <property type="term" value="P:chondroitin sulfate proteoglycan biosynthetic process"/>
    <property type="evidence" value="ECO:0007669"/>
    <property type="project" value="TreeGrafter"/>
</dbReference>
<keyword evidence="15" id="KW-1133">Transmembrane helix</keyword>
<dbReference type="Pfam" id="PF02485">
    <property type="entry name" value="Branch"/>
    <property type="match status" value="1"/>
</dbReference>
<evidence type="ECO:0000313" key="16">
    <source>
        <dbReference type="EMBL" id="EGG21594.1"/>
    </source>
</evidence>
<evidence type="ECO:0000256" key="15">
    <source>
        <dbReference type="SAM" id="Phobius"/>
    </source>
</evidence>
<evidence type="ECO:0000256" key="4">
    <source>
        <dbReference type="ARBA" id="ARBA00010195"/>
    </source>
</evidence>
<evidence type="ECO:0000256" key="14">
    <source>
        <dbReference type="SAM" id="MobiDB-lite"/>
    </source>
</evidence>
<dbReference type="GO" id="GO:0000139">
    <property type="term" value="C:Golgi membrane"/>
    <property type="evidence" value="ECO:0007669"/>
    <property type="project" value="UniProtKB-SubCell"/>
</dbReference>
<feature type="region of interest" description="Disordered" evidence="14">
    <location>
        <begin position="841"/>
        <end position="863"/>
    </location>
</feature>
<comment type="subcellular location">
    <subcellularLocation>
        <location evidence="1">Golgi apparatus membrane</location>
        <topology evidence="1">Single-pass type II membrane protein</topology>
    </subcellularLocation>
</comment>
<sequence length="863" mass="99645">MERKYDQSQRVVEKQEGWLSDDYGIGETKGFGQIDFRMDQLKQLLLFLFILILVNIKCTISISQKVVDDNQLRLCNNGGVYFDRECICAAGYKGSECELFDATSSPITSNTTTNTKLPCGEARDGDINIGPLCCWSKSRTSKNTTNLGQTAWFLDDNSEIVQHAKIRRLLKTYGPWDENDINYLKHHVSVQGELPFGRDRTKLVYALRYHNNTDKLQYLPRECNQENKPPLAFVMLITSYDSQTFKTLMKLLYSTKHYYVINIDKRHENDIKEIEKDALEIFQSKLTVEQKEKNYPMNIRVMDSPFMGYWGAPSLVYMELTSYTFLFDMVKQRRSIGIASGLSNQDSFTQFSHVINFSGNDMPLKSLANFESLLCSNFQTNYLQHYDLENYKPRYNTTWYLKENNFQKVDEMVFDKYDCGEMGSLKQFELATGGYGSQWHLVRYEFAYHAISDLRSIERMLSLKFTSIPDEAFFQAIKYFYPLYPNQQWLDSRRMTLWSKNAHIPSRRYAVEKQDIDNLDTNLLFVRKVYDQDGAPDTIETLGKEEVGQLNSLINWFLYSPASSTYIKDYRYRNNIARPRAAPHWSKGGIGLWDMDVRQVAQKAWTMNRFLANPSANPLSYRKVCLAPASTQSLLPSHPSSVQPLEILFRFFARIMKRTPADTRDMCAACHTVFDDSIHSSIAIHYLFDCIHIQSRAPLFSKLLLDWTDNRVQWNVHVPGLYQTEGTSTPLLINAVAILFHRAWCHHAHVSFYTNNANNQYAIDTNEVAIVTSRLKSQGPEEPEEPIDLKQIYAALQASIQPTKVITKTVDQKEIERLFATSIERDLRSCGDGQVSYSKRHPLPIPCKSHEKVPDDATNTQRA</sequence>
<dbReference type="PANTHER" id="PTHR46025:SF4">
    <property type="entry name" value="PROTEIN XYLOSYLTRANSFERASE"/>
    <property type="match status" value="1"/>
</dbReference>
<dbReference type="EMBL" id="GL883010">
    <property type="protein sequence ID" value="EGG21594.1"/>
    <property type="molecule type" value="Genomic_DNA"/>
</dbReference>
<name>F4PT18_CACFS</name>
<dbReference type="GO" id="GO:0015012">
    <property type="term" value="P:heparan sulfate proteoglycan biosynthetic process"/>
    <property type="evidence" value="ECO:0007669"/>
    <property type="project" value="UniProtKB-UniPathway"/>
</dbReference>